<dbReference type="AlphaFoldDB" id="A0A6J6E567"/>
<dbReference type="InterPro" id="IPR019251">
    <property type="entry name" value="DUF2231_TM"/>
</dbReference>
<keyword evidence="1" id="KW-0472">Membrane</keyword>
<proteinExistence type="predicted"/>
<feature type="domain" description="DUF2231" evidence="2">
    <location>
        <begin position="18"/>
        <end position="154"/>
    </location>
</feature>
<evidence type="ECO:0000313" key="3">
    <source>
        <dbReference type="EMBL" id="CAB4568558.1"/>
    </source>
</evidence>
<gene>
    <name evidence="3" type="ORF">UFOPK1726_00139</name>
</gene>
<sequence length="159" mass="16688">MITAAESESTGIFDLVLGLPVHPLIVHAAVVLVPLAAVAAIAMAVKPSISRKYGPVIIGLAVVGQFSSIAAKLSGEALLERLDIEIERHVSFGDNAPLTSLPLLALVILLYRIDKKRSSTKARKPIAALTVLAALFAAGFIALTGHSGAEAVWSWVKFN</sequence>
<accession>A0A6J6E567</accession>
<organism evidence="3">
    <name type="scientific">freshwater metagenome</name>
    <dbReference type="NCBI Taxonomy" id="449393"/>
    <lineage>
        <taxon>unclassified sequences</taxon>
        <taxon>metagenomes</taxon>
        <taxon>ecological metagenomes</taxon>
    </lineage>
</organism>
<evidence type="ECO:0000259" key="2">
    <source>
        <dbReference type="Pfam" id="PF09990"/>
    </source>
</evidence>
<name>A0A6J6E567_9ZZZZ</name>
<keyword evidence="1" id="KW-0812">Transmembrane</keyword>
<dbReference type="Pfam" id="PF09990">
    <property type="entry name" value="DUF2231"/>
    <property type="match status" value="1"/>
</dbReference>
<feature type="transmembrane region" description="Helical" evidence="1">
    <location>
        <begin position="95"/>
        <end position="113"/>
    </location>
</feature>
<feature type="transmembrane region" description="Helical" evidence="1">
    <location>
        <begin position="125"/>
        <end position="145"/>
    </location>
</feature>
<keyword evidence="1" id="KW-1133">Transmembrane helix</keyword>
<dbReference type="EMBL" id="CAEZTT010000007">
    <property type="protein sequence ID" value="CAB4568558.1"/>
    <property type="molecule type" value="Genomic_DNA"/>
</dbReference>
<protein>
    <submittedName>
        <fullName evidence="3">Unannotated protein</fullName>
    </submittedName>
</protein>
<feature type="transmembrane region" description="Helical" evidence="1">
    <location>
        <begin position="57"/>
        <end position="75"/>
    </location>
</feature>
<reference evidence="3" key="1">
    <citation type="submission" date="2020-05" db="EMBL/GenBank/DDBJ databases">
        <authorList>
            <person name="Chiriac C."/>
            <person name="Salcher M."/>
            <person name="Ghai R."/>
            <person name="Kavagutti S V."/>
        </authorList>
    </citation>
    <scope>NUCLEOTIDE SEQUENCE</scope>
</reference>
<feature type="transmembrane region" description="Helical" evidence="1">
    <location>
        <begin position="24"/>
        <end position="45"/>
    </location>
</feature>
<evidence type="ECO:0000256" key="1">
    <source>
        <dbReference type="SAM" id="Phobius"/>
    </source>
</evidence>